<evidence type="ECO:0000256" key="5">
    <source>
        <dbReference type="ARBA" id="ARBA00023136"/>
    </source>
</evidence>
<dbReference type="Pfam" id="PF11807">
    <property type="entry name" value="UstYa"/>
    <property type="match status" value="1"/>
</dbReference>
<keyword evidence="11" id="KW-1185">Reference proteome</keyword>
<keyword evidence="5 9" id="KW-0472">Membrane</keyword>
<comment type="caution">
    <text evidence="10">The sequence shown here is derived from an EMBL/GenBank/DDBJ whole genome shotgun (WGS) entry which is preliminary data.</text>
</comment>
<evidence type="ECO:0000256" key="6">
    <source>
        <dbReference type="ARBA" id="ARBA00023180"/>
    </source>
</evidence>
<evidence type="ECO:0000256" key="9">
    <source>
        <dbReference type="SAM" id="Phobius"/>
    </source>
</evidence>
<evidence type="ECO:0000256" key="1">
    <source>
        <dbReference type="ARBA" id="ARBA00004167"/>
    </source>
</evidence>
<evidence type="ECO:0000313" key="10">
    <source>
        <dbReference type="EMBL" id="KXX79386.1"/>
    </source>
</evidence>
<dbReference type="Proteomes" id="UP000078237">
    <property type="component" value="Unassembled WGS sequence"/>
</dbReference>
<dbReference type="PANTHER" id="PTHR33365:SF7">
    <property type="entry name" value="TAT PATHWAY SIGNAL SEQUENCE"/>
    <property type="match status" value="1"/>
</dbReference>
<evidence type="ECO:0000256" key="8">
    <source>
        <dbReference type="SAM" id="MobiDB-lite"/>
    </source>
</evidence>
<dbReference type="GO" id="GO:0016020">
    <property type="term" value="C:membrane"/>
    <property type="evidence" value="ECO:0007669"/>
    <property type="project" value="UniProtKB-SubCell"/>
</dbReference>
<feature type="transmembrane region" description="Helical" evidence="9">
    <location>
        <begin position="41"/>
        <end position="64"/>
    </location>
</feature>
<organism evidence="10 11">
    <name type="scientific">Madurella mycetomatis</name>
    <dbReference type="NCBI Taxonomy" id="100816"/>
    <lineage>
        <taxon>Eukaryota</taxon>
        <taxon>Fungi</taxon>
        <taxon>Dikarya</taxon>
        <taxon>Ascomycota</taxon>
        <taxon>Pezizomycotina</taxon>
        <taxon>Sordariomycetes</taxon>
        <taxon>Sordariomycetidae</taxon>
        <taxon>Sordariales</taxon>
        <taxon>Sordariales incertae sedis</taxon>
        <taxon>Madurella</taxon>
    </lineage>
</organism>
<comment type="similarity">
    <text evidence="7">Belongs to the ustYa family.</text>
</comment>
<evidence type="ECO:0000256" key="2">
    <source>
        <dbReference type="ARBA" id="ARBA00022692"/>
    </source>
</evidence>
<accession>A0A175W6N2</accession>
<dbReference type="GO" id="GO:0043386">
    <property type="term" value="P:mycotoxin biosynthetic process"/>
    <property type="evidence" value="ECO:0007669"/>
    <property type="project" value="InterPro"/>
</dbReference>
<evidence type="ECO:0000256" key="3">
    <source>
        <dbReference type="ARBA" id="ARBA00022989"/>
    </source>
</evidence>
<evidence type="ECO:0008006" key="12">
    <source>
        <dbReference type="Google" id="ProtNLM"/>
    </source>
</evidence>
<dbReference type="OrthoDB" id="3687641at2759"/>
<dbReference type="AlphaFoldDB" id="A0A175W6N2"/>
<protein>
    <recommendedName>
        <fullName evidence="12">Cyclochlorotine biosynthesis protein O</fullName>
    </recommendedName>
</protein>
<name>A0A175W6N2_9PEZI</name>
<dbReference type="PANTHER" id="PTHR33365">
    <property type="entry name" value="YALI0B05434P"/>
    <property type="match status" value="1"/>
</dbReference>
<keyword evidence="6" id="KW-0325">Glycoprotein</keyword>
<evidence type="ECO:0000313" key="11">
    <source>
        <dbReference type="Proteomes" id="UP000078237"/>
    </source>
</evidence>
<comment type="subcellular location">
    <subcellularLocation>
        <location evidence="1">Membrane</location>
        <topology evidence="1">Single-pass membrane protein</topology>
    </subcellularLocation>
</comment>
<dbReference type="STRING" id="100816.A0A175W6N2"/>
<keyword evidence="2 9" id="KW-0812">Transmembrane</keyword>
<reference evidence="10 11" key="1">
    <citation type="journal article" date="2016" name="Genome Announc.">
        <title>Genome Sequence of Madurella mycetomatis mm55, Isolated from a Human Mycetoma Case in Sudan.</title>
        <authorList>
            <person name="Smit S."/>
            <person name="Derks M.F."/>
            <person name="Bervoets S."/>
            <person name="Fahal A."/>
            <person name="van Leeuwen W."/>
            <person name="van Belkum A."/>
            <person name="van de Sande W.W."/>
        </authorList>
    </citation>
    <scope>NUCLEOTIDE SEQUENCE [LARGE SCALE GENOMIC DNA]</scope>
    <source>
        <strain evidence="11">mm55</strain>
    </source>
</reference>
<keyword evidence="3 9" id="KW-1133">Transmembrane helix</keyword>
<dbReference type="VEuPathDB" id="FungiDB:MMYC01_204055"/>
<dbReference type="InterPro" id="IPR021765">
    <property type="entry name" value="UstYa-like"/>
</dbReference>
<keyword evidence="4" id="KW-0843">Virulence</keyword>
<dbReference type="EMBL" id="LCTW02000088">
    <property type="protein sequence ID" value="KXX79386.1"/>
    <property type="molecule type" value="Genomic_DNA"/>
</dbReference>
<evidence type="ECO:0000256" key="4">
    <source>
        <dbReference type="ARBA" id="ARBA00023026"/>
    </source>
</evidence>
<proteinExistence type="inferred from homology"/>
<evidence type="ECO:0000256" key="7">
    <source>
        <dbReference type="ARBA" id="ARBA00035112"/>
    </source>
</evidence>
<feature type="region of interest" description="Disordered" evidence="8">
    <location>
        <begin position="1"/>
        <end position="29"/>
    </location>
</feature>
<sequence>MASTASTAEDDKEPFLAGDSGITDWHGSESRKAKGRLRNRLLQTHGIFLFIQLSLLFLNVTIFFQNRASTACLGSTESDSSDWTISPAEPAVQYTVQDVDYEHRYTGEPRPELDRAWSQLLRSSMIRLSEKEMRKMNKTSVMLRDGSGYVGYIEAIHMLHCVKRLYQAQYPEHYPKLQQDNDAFSMHHWNHCLEVLRQGIMCNADVAINTYFWESPHTIKGSRARIRKCTDWSRLQAWADERTLFANDRNEFLETLVPMSQVGSIGPMGSQ</sequence>
<gene>
    <name evidence="10" type="ORF">MMYC01_204055</name>
</gene>